<comment type="caution">
    <text evidence="2">The sequence shown here is derived from an EMBL/GenBank/DDBJ whole genome shotgun (WGS) entry which is preliminary data.</text>
</comment>
<dbReference type="Proteomes" id="UP000185770">
    <property type="component" value="Unassembled WGS sequence"/>
</dbReference>
<organism evidence="2 3">
    <name type="scientific">Serratia marcescens</name>
    <dbReference type="NCBI Taxonomy" id="615"/>
    <lineage>
        <taxon>Bacteria</taxon>
        <taxon>Pseudomonadati</taxon>
        <taxon>Pseudomonadota</taxon>
        <taxon>Gammaproteobacteria</taxon>
        <taxon>Enterobacterales</taxon>
        <taxon>Yersiniaceae</taxon>
        <taxon>Serratia</taxon>
    </lineage>
</organism>
<proteinExistence type="predicted"/>
<feature type="region of interest" description="Disordered" evidence="1">
    <location>
        <begin position="26"/>
        <end position="53"/>
    </location>
</feature>
<reference evidence="2 3" key="1">
    <citation type="submission" date="2016-09" db="EMBL/GenBank/DDBJ databases">
        <title>Serratia marcescens MSU-97 and epiphytic antimycotic-producing bacteria.</title>
        <authorList>
            <person name="Matilla M.A."/>
        </authorList>
    </citation>
    <scope>NUCLEOTIDE SEQUENCE [LARGE SCALE GENOMIC DNA]</scope>
    <source>
        <strain evidence="2 3">MSU-97</strain>
    </source>
</reference>
<name>A0A1Q4P696_SERMA</name>
<gene>
    <name evidence="2" type="ORF">BHU62_01205</name>
</gene>
<accession>A0A1Q4P696</accession>
<dbReference type="EMBL" id="MJAO01000001">
    <property type="protein sequence ID" value="OKB68693.1"/>
    <property type="molecule type" value="Genomic_DNA"/>
</dbReference>
<evidence type="ECO:0000313" key="3">
    <source>
        <dbReference type="Proteomes" id="UP000185770"/>
    </source>
</evidence>
<evidence type="ECO:0000313" key="2">
    <source>
        <dbReference type="EMBL" id="OKB68693.1"/>
    </source>
</evidence>
<dbReference type="OrthoDB" id="8420738at2"/>
<feature type="compositionally biased region" description="Low complexity" evidence="1">
    <location>
        <begin position="28"/>
        <end position="40"/>
    </location>
</feature>
<feature type="compositionally biased region" description="Basic and acidic residues" evidence="1">
    <location>
        <begin position="42"/>
        <end position="53"/>
    </location>
</feature>
<protein>
    <submittedName>
        <fullName evidence="2">Uncharacterized protein</fullName>
    </submittedName>
</protein>
<evidence type="ECO:0000256" key="1">
    <source>
        <dbReference type="SAM" id="MobiDB-lite"/>
    </source>
</evidence>
<sequence length="204" mass="22548">MKKFLKWALIIFVVLIVIGYFSDKDKQTNSTASLSSSTTTEQPKKERVEDSYPDQEKRFVQIVEQAISGSKASANDMQKGGIKADRTDALCGLLKNKSVKDWVGKVYTVDSNSDGKGVLTIQLTRDISVKTWNNALSDISDNTLLTPRTPIFNAASNLKKGDYVVFSGRFIADNESCIRESSMGLSGGLEEPEFIFKFSEIAPK</sequence>
<dbReference type="RefSeq" id="WP_073528761.1">
    <property type="nucleotide sequence ID" value="NZ_MJAO01000001.1"/>
</dbReference>
<dbReference type="AlphaFoldDB" id="A0A1Q4P696"/>